<sequence length="241" mass="25157">MATRKKKEAVKEVQEEVVTSYKGFDSNWKCRGYQFAVGGKFEHEGDVKACESGFHACEYPLDVFGYYPPAQSRFAVVQQSGELSRHSDDSKVASKKLEVKAEISIAGLVKAAIEYTTSRCEPINQDSPASATGYQGAASATGYQGAASATGGRGAASATGDYGAASATGYQGAASATGAHSVAIATGSEGRALAGENGAIVLVYRNDDDEIVHIRASKVGENGIKPGVFYTLNAEGEFIEA</sequence>
<reference evidence="2 3" key="1">
    <citation type="submission" date="2019-04" db="EMBL/GenBank/DDBJ databases">
        <title>Chitiniphilus eburnea sp. nov., a novel chitinolytic bacterium isolated from aquaculture sludge.</title>
        <authorList>
            <person name="Sheng M."/>
        </authorList>
    </citation>
    <scope>NUCLEOTIDE SEQUENCE [LARGE SCALE GENOMIC DNA]</scope>
    <source>
        <strain evidence="2 3">HX-2-15</strain>
    </source>
</reference>
<evidence type="ECO:0000313" key="2">
    <source>
        <dbReference type="EMBL" id="TJZ75607.1"/>
    </source>
</evidence>
<dbReference type="RefSeq" id="WP_136772520.1">
    <property type="nucleotide sequence ID" value="NZ_SUMF01000004.1"/>
</dbReference>
<dbReference type="AlphaFoldDB" id="A0A4U0Q3F9"/>
<dbReference type="Pfam" id="PF24703">
    <property type="entry name" value="DUF7666"/>
    <property type="match status" value="1"/>
</dbReference>
<feature type="domain" description="DUF7666" evidence="1">
    <location>
        <begin position="18"/>
        <end position="110"/>
    </location>
</feature>
<keyword evidence="3" id="KW-1185">Reference proteome</keyword>
<comment type="caution">
    <text evidence="2">The sequence shown here is derived from an EMBL/GenBank/DDBJ whole genome shotgun (WGS) entry which is preliminary data.</text>
</comment>
<name>A0A4U0Q3F9_9NEIS</name>
<dbReference type="InterPro" id="IPR056083">
    <property type="entry name" value="DUF7666"/>
</dbReference>
<accession>A0A4U0Q3F9</accession>
<gene>
    <name evidence="2" type="ORF">FAZ21_06750</name>
</gene>
<proteinExistence type="predicted"/>
<dbReference type="Proteomes" id="UP000310016">
    <property type="component" value="Unassembled WGS sequence"/>
</dbReference>
<evidence type="ECO:0000259" key="1">
    <source>
        <dbReference type="Pfam" id="PF24703"/>
    </source>
</evidence>
<evidence type="ECO:0000313" key="3">
    <source>
        <dbReference type="Proteomes" id="UP000310016"/>
    </source>
</evidence>
<dbReference type="EMBL" id="SUMF01000004">
    <property type="protein sequence ID" value="TJZ75607.1"/>
    <property type="molecule type" value="Genomic_DNA"/>
</dbReference>
<organism evidence="2 3">
    <name type="scientific">Chitiniphilus eburneus</name>
    <dbReference type="NCBI Taxonomy" id="2571148"/>
    <lineage>
        <taxon>Bacteria</taxon>
        <taxon>Pseudomonadati</taxon>
        <taxon>Pseudomonadota</taxon>
        <taxon>Betaproteobacteria</taxon>
        <taxon>Neisseriales</taxon>
        <taxon>Chitinibacteraceae</taxon>
        <taxon>Chitiniphilus</taxon>
    </lineage>
</organism>
<protein>
    <recommendedName>
        <fullName evidence="1">DUF7666 domain-containing protein</fullName>
    </recommendedName>
</protein>
<dbReference type="OrthoDB" id="8456222at2"/>